<dbReference type="AlphaFoldDB" id="A0A660SJF2"/>
<dbReference type="PIRSF" id="PIRSF006162">
    <property type="entry name" value="PgpA"/>
    <property type="match status" value="1"/>
</dbReference>
<name>A0A660SJF2_UNCW3</name>
<dbReference type="InterPro" id="IPR007686">
    <property type="entry name" value="YutG/PgpA"/>
</dbReference>
<gene>
    <name evidence="3" type="ORF">DRP53_03470</name>
</gene>
<evidence type="ECO:0000256" key="1">
    <source>
        <dbReference type="SAM" id="Phobius"/>
    </source>
</evidence>
<feature type="transmembrane region" description="Helical" evidence="1">
    <location>
        <begin position="20"/>
        <end position="40"/>
    </location>
</feature>
<dbReference type="EMBL" id="QNBE01000024">
    <property type="protein sequence ID" value="RKX70867.1"/>
    <property type="molecule type" value="Genomic_DNA"/>
</dbReference>
<proteinExistence type="predicted"/>
<accession>A0A660SJF2</accession>
<dbReference type="Proteomes" id="UP000268469">
    <property type="component" value="Unassembled WGS sequence"/>
</dbReference>
<dbReference type="PANTHER" id="PTHR36305:SF1">
    <property type="entry name" value="PHOSPHATIDYLGLYCEROPHOSPHATASE A"/>
    <property type="match status" value="1"/>
</dbReference>
<evidence type="ECO:0000313" key="3">
    <source>
        <dbReference type="EMBL" id="RKX70867.1"/>
    </source>
</evidence>
<evidence type="ECO:0000259" key="2">
    <source>
        <dbReference type="Pfam" id="PF04608"/>
    </source>
</evidence>
<reference evidence="3 4" key="1">
    <citation type="submission" date="2018-06" db="EMBL/GenBank/DDBJ databases">
        <title>Extensive metabolic versatility and redundancy in microbially diverse, dynamic hydrothermal sediments.</title>
        <authorList>
            <person name="Dombrowski N."/>
            <person name="Teske A."/>
            <person name="Baker B.J."/>
        </authorList>
    </citation>
    <scope>NUCLEOTIDE SEQUENCE [LARGE SCALE GENOMIC DNA]</scope>
    <source>
        <strain evidence="3">B36_G15</strain>
    </source>
</reference>
<dbReference type="Pfam" id="PF04608">
    <property type="entry name" value="PgpA"/>
    <property type="match status" value="1"/>
</dbReference>
<dbReference type="GO" id="GO:0008962">
    <property type="term" value="F:phosphatidylglycerophosphatase activity"/>
    <property type="evidence" value="ECO:0007669"/>
    <property type="project" value="InterPro"/>
</dbReference>
<sequence>MGESGATPKALKIIATGFYIGYLPVAPATWASLLTLLIWYLIRSSSIILGLGLLTLLLGCYSANRLSKEWGPDPRPVVIDEIAAMFLLLATVGGLKPGLVGFLLFRVFDVLKPPPIRWAEQIPKGAGIMADDLIAAGYARLVLLLIFRG</sequence>
<keyword evidence="1" id="KW-0472">Membrane</keyword>
<dbReference type="GO" id="GO:0006629">
    <property type="term" value="P:lipid metabolic process"/>
    <property type="evidence" value="ECO:0007669"/>
    <property type="project" value="InterPro"/>
</dbReference>
<dbReference type="PANTHER" id="PTHR36305">
    <property type="entry name" value="PHOSPHATIDYLGLYCEROPHOSPHATASE A"/>
    <property type="match status" value="1"/>
</dbReference>
<keyword evidence="1" id="KW-1133">Transmembrane helix</keyword>
<feature type="domain" description="YutG/PgpA" evidence="2">
    <location>
        <begin position="13"/>
        <end position="146"/>
    </location>
</feature>
<feature type="transmembrane region" description="Helical" evidence="1">
    <location>
        <begin position="126"/>
        <end position="147"/>
    </location>
</feature>
<organism evidence="3 4">
    <name type="scientific">candidate division WOR-3 bacterium</name>
    <dbReference type="NCBI Taxonomy" id="2052148"/>
    <lineage>
        <taxon>Bacteria</taxon>
        <taxon>Bacteria division WOR-3</taxon>
    </lineage>
</organism>
<dbReference type="CDD" id="cd06971">
    <property type="entry name" value="PgpA"/>
    <property type="match status" value="1"/>
</dbReference>
<dbReference type="InterPro" id="IPR036681">
    <property type="entry name" value="PgpA-like_sf"/>
</dbReference>
<dbReference type="InterPro" id="IPR026037">
    <property type="entry name" value="PgpA"/>
</dbReference>
<evidence type="ECO:0000313" key="4">
    <source>
        <dbReference type="Proteomes" id="UP000268469"/>
    </source>
</evidence>
<feature type="transmembrane region" description="Helical" evidence="1">
    <location>
        <begin position="84"/>
        <end position="105"/>
    </location>
</feature>
<comment type="caution">
    <text evidence="3">The sequence shown here is derived from an EMBL/GenBank/DDBJ whole genome shotgun (WGS) entry which is preliminary data.</text>
</comment>
<protein>
    <submittedName>
        <fullName evidence="3">Phosphatidylglycerophosphatase A</fullName>
    </submittedName>
</protein>
<keyword evidence="1" id="KW-0812">Transmembrane</keyword>
<dbReference type="SUPFAM" id="SSF101307">
    <property type="entry name" value="YutG-like"/>
    <property type="match status" value="1"/>
</dbReference>
<feature type="transmembrane region" description="Helical" evidence="1">
    <location>
        <begin position="47"/>
        <end position="64"/>
    </location>
</feature>